<proteinExistence type="inferred from homology"/>
<dbReference type="CDD" id="cd03784">
    <property type="entry name" value="GT1_Gtf-like"/>
    <property type="match status" value="1"/>
</dbReference>
<dbReference type="GO" id="GO:0035251">
    <property type="term" value="F:UDP-glucosyltransferase activity"/>
    <property type="evidence" value="ECO:0007669"/>
    <property type="project" value="InterPro"/>
</dbReference>
<evidence type="ECO:0000256" key="2">
    <source>
        <dbReference type="ARBA" id="ARBA00022679"/>
    </source>
</evidence>
<reference evidence="3 4" key="1">
    <citation type="submission" date="2017-11" db="EMBL/GenBank/DDBJ databases">
        <title>De-novo sequencing of pomegranate (Punica granatum L.) genome.</title>
        <authorList>
            <person name="Akparov Z."/>
            <person name="Amiraslanov A."/>
            <person name="Hajiyeva S."/>
            <person name="Abbasov M."/>
            <person name="Kaur K."/>
            <person name="Hamwieh A."/>
            <person name="Solovyev V."/>
            <person name="Salamov A."/>
            <person name="Braich B."/>
            <person name="Kosarev P."/>
            <person name="Mahmoud A."/>
            <person name="Hajiyev E."/>
            <person name="Babayeva S."/>
            <person name="Izzatullayeva V."/>
            <person name="Mammadov A."/>
            <person name="Mammadov A."/>
            <person name="Sharifova S."/>
            <person name="Ojaghi J."/>
            <person name="Eynullazada K."/>
            <person name="Bayramov B."/>
            <person name="Abdulazimova A."/>
            <person name="Shahmuradov I."/>
        </authorList>
    </citation>
    <scope>NUCLEOTIDE SEQUENCE [LARGE SCALE GENOMIC DNA]</scope>
    <source>
        <strain evidence="4">cv. AG2017</strain>
        <tissue evidence="3">Leaf</tissue>
    </source>
</reference>
<dbReference type="OrthoDB" id="5835829at2759"/>
<evidence type="ECO:0000313" key="3">
    <source>
        <dbReference type="EMBL" id="PKI56264.1"/>
    </source>
</evidence>
<dbReference type="GeneID" id="116199194"/>
<evidence type="ECO:0000256" key="1">
    <source>
        <dbReference type="ARBA" id="ARBA00009995"/>
    </source>
</evidence>
<dbReference type="SUPFAM" id="SSF53756">
    <property type="entry name" value="UDP-Glycosyltransferase/glycogen phosphorylase"/>
    <property type="match status" value="1"/>
</dbReference>
<dbReference type="FunFam" id="3.40.50.2000:FF:000037">
    <property type="entry name" value="Glycosyltransferase"/>
    <property type="match status" value="1"/>
</dbReference>
<dbReference type="InterPro" id="IPR002213">
    <property type="entry name" value="UDP_glucos_trans"/>
</dbReference>
<dbReference type="AlphaFoldDB" id="A0A2I0JJ21"/>
<evidence type="ECO:0000313" key="4">
    <source>
        <dbReference type="Proteomes" id="UP000233551"/>
    </source>
</evidence>
<keyword evidence="2" id="KW-0808">Transferase</keyword>
<dbReference type="InterPro" id="IPR050481">
    <property type="entry name" value="UDP-glycosyltransf_plant"/>
</dbReference>
<sequence length="458" mass="50826">MSSQKKFHIAMFPWFAVGHMTPYLHLSNRLAERGHTITFLLPNKAQSLLEPLNSHPQLITFRPLTIPHVDGLPPGAETASDIPISSVSHLATAMDLTRGQVETIVAAARPDFIFYDTAYWVPEIAGLLGVKTVCYNAVCAAAIAIALVPARKVRDDRPLTKEELAEPPPGYPSRTVVLRSHEAGALTFISMPFGDGITFYTRTTASMKQCDAIGMRTCREIEGALCDYLSSQFNKRVLLTGPVLPEPSKTTQLEDRWATWLGKFGTGTVLFCAFGSQHILEKDQFQELLLGFEQTNMPFLVALKPPVGATTIEEALPQGFEERTKGRGVVHGGWVPQPLIIGHPSVGCFVNHCGFGSMWESLMCDCQLVMVPHLGDQILNTRLLTEELKVGVEVERDEKGWFSKDSLCKSIKSVMDKDSELGAMLRKNHAKWKEVLGSPNFTNGYIDEFIRDLEELRR</sequence>
<comment type="caution">
    <text evidence="3">The sequence shown here is derived from an EMBL/GenBank/DDBJ whole genome shotgun (WGS) entry which is preliminary data.</text>
</comment>
<protein>
    <submittedName>
        <fullName evidence="3">Uncharacterized protein</fullName>
    </submittedName>
</protein>
<comment type="similarity">
    <text evidence="1">Belongs to the UDP-glycosyltransferase family.</text>
</comment>
<accession>A0A2I0JJ21</accession>
<name>A0A2I0JJ21_PUNGR</name>
<organism evidence="3 4">
    <name type="scientific">Punica granatum</name>
    <name type="common">Pomegranate</name>
    <dbReference type="NCBI Taxonomy" id="22663"/>
    <lineage>
        <taxon>Eukaryota</taxon>
        <taxon>Viridiplantae</taxon>
        <taxon>Streptophyta</taxon>
        <taxon>Embryophyta</taxon>
        <taxon>Tracheophyta</taxon>
        <taxon>Spermatophyta</taxon>
        <taxon>Magnoliopsida</taxon>
        <taxon>eudicotyledons</taxon>
        <taxon>Gunneridae</taxon>
        <taxon>Pentapetalae</taxon>
        <taxon>rosids</taxon>
        <taxon>malvids</taxon>
        <taxon>Myrtales</taxon>
        <taxon>Lythraceae</taxon>
        <taxon>Punica</taxon>
    </lineage>
</organism>
<dbReference type="EMBL" id="PGOL01001608">
    <property type="protein sequence ID" value="PKI56264.1"/>
    <property type="molecule type" value="Genomic_DNA"/>
</dbReference>
<dbReference type="Proteomes" id="UP000233551">
    <property type="component" value="Unassembled WGS sequence"/>
</dbReference>
<dbReference type="STRING" id="22663.A0A2I0JJ21"/>
<dbReference type="Gene3D" id="3.40.50.2000">
    <property type="entry name" value="Glycogen Phosphorylase B"/>
    <property type="match status" value="2"/>
</dbReference>
<dbReference type="Pfam" id="PF00201">
    <property type="entry name" value="UDPGT"/>
    <property type="match status" value="1"/>
</dbReference>
<dbReference type="PANTHER" id="PTHR48049">
    <property type="entry name" value="GLYCOSYLTRANSFERASE"/>
    <property type="match status" value="1"/>
</dbReference>
<keyword evidence="4" id="KW-1185">Reference proteome</keyword>
<gene>
    <name evidence="3" type="ORF">CRG98_023283</name>
</gene>
<dbReference type="PANTHER" id="PTHR48049:SF91">
    <property type="entry name" value="UDP-GLYCOSYLTRANSFERASE 79B7-RELATED"/>
    <property type="match status" value="1"/>
</dbReference>
<dbReference type="FunFam" id="3.40.50.2000:FF:000087">
    <property type="entry name" value="Glycosyltransferase"/>
    <property type="match status" value="1"/>
</dbReference>